<evidence type="ECO:0000313" key="3">
    <source>
        <dbReference type="EMBL" id="CAE0757857.1"/>
    </source>
</evidence>
<evidence type="ECO:0000256" key="1">
    <source>
        <dbReference type="SAM" id="Coils"/>
    </source>
</evidence>
<evidence type="ECO:0000256" key="2">
    <source>
        <dbReference type="SAM" id="MobiDB-lite"/>
    </source>
</evidence>
<proteinExistence type="predicted"/>
<gene>
    <name evidence="3" type="ORF">PCAR00345_LOCUS10451</name>
</gene>
<feature type="compositionally biased region" description="Low complexity" evidence="2">
    <location>
        <begin position="405"/>
        <end position="427"/>
    </location>
</feature>
<accession>A0A7S4B8G3</accession>
<feature type="region of interest" description="Disordered" evidence="2">
    <location>
        <begin position="297"/>
        <end position="369"/>
    </location>
</feature>
<feature type="region of interest" description="Disordered" evidence="2">
    <location>
        <begin position="389"/>
        <end position="427"/>
    </location>
</feature>
<organism evidence="3">
    <name type="scientific">Chrysotila carterae</name>
    <name type="common">Marine alga</name>
    <name type="synonym">Syracosphaera carterae</name>
    <dbReference type="NCBI Taxonomy" id="13221"/>
    <lineage>
        <taxon>Eukaryota</taxon>
        <taxon>Haptista</taxon>
        <taxon>Haptophyta</taxon>
        <taxon>Prymnesiophyceae</taxon>
        <taxon>Isochrysidales</taxon>
        <taxon>Isochrysidaceae</taxon>
        <taxon>Chrysotila</taxon>
    </lineage>
</organism>
<sequence length="564" mass="60134">MTQNGCSVTSTELEGKTLSEVRVALNMPADYAIAVPLKLEANLSAADVAPITLLKLDSHASGQDWSACEGLMRQVESLKSKLGAHQAQLTALTGQNLQLQLEMKQAKERVRELEVANGGPGGTAANDKAEIARLKTAYESEQLRADLLVQQLSSALSTAKVDYEAGKAQLAEQQAARAKKATLHAEASKKRADGFKAIRSEFKQLRDAMLQLQLSTIADIGSVVANVPGVFEPTRRVAPVSTPTRVNQQTQTVAQLNAESSRACTGAASTNIEVHGKATPTQVTTSIDLSEISDAVDVRSPLSPPPKLQKSTLCLPTVPRHPTAPRRGSTERERKVEKIRRHRHSPRTQPDDAHDAPDTADHPPSPAAYADGSAIAALEESRGDVCRWSDGFPMLSDATPRDQSESASTSAGDSTDTLHAAPSASASDVPYAAAVAARISPTRTVPHQIRLPVCTRAPMSNDADLAFIAAVVSAESAANAALKPLPTNPRYQHIIQAAKRDLLTANTKYNLTAAARNGTRTFGPVPNELVHRVRHESGATYGSACTRHALINLRSPFPPLQPTL</sequence>
<feature type="compositionally biased region" description="Basic residues" evidence="2">
    <location>
        <begin position="337"/>
        <end position="346"/>
    </location>
</feature>
<dbReference type="AlphaFoldDB" id="A0A7S4B8G3"/>
<keyword evidence="1" id="KW-0175">Coiled coil</keyword>
<dbReference type="EMBL" id="HBIZ01016824">
    <property type="protein sequence ID" value="CAE0757857.1"/>
    <property type="molecule type" value="Transcribed_RNA"/>
</dbReference>
<reference evidence="3" key="1">
    <citation type="submission" date="2021-01" db="EMBL/GenBank/DDBJ databases">
        <authorList>
            <person name="Corre E."/>
            <person name="Pelletier E."/>
            <person name="Niang G."/>
            <person name="Scheremetjew M."/>
            <person name="Finn R."/>
            <person name="Kale V."/>
            <person name="Holt S."/>
            <person name="Cochrane G."/>
            <person name="Meng A."/>
            <person name="Brown T."/>
            <person name="Cohen L."/>
        </authorList>
    </citation>
    <scope>NUCLEOTIDE SEQUENCE</scope>
    <source>
        <strain evidence="3">CCMP645</strain>
    </source>
</reference>
<name>A0A7S4B8G3_CHRCT</name>
<feature type="compositionally biased region" description="Basic and acidic residues" evidence="2">
    <location>
        <begin position="349"/>
        <end position="361"/>
    </location>
</feature>
<feature type="coiled-coil region" evidence="1">
    <location>
        <begin position="68"/>
        <end position="116"/>
    </location>
</feature>
<protein>
    <submittedName>
        <fullName evidence="3">Uncharacterized protein</fullName>
    </submittedName>
</protein>